<name>A0A5P1FHG4_ASPOF</name>
<dbReference type="EMBL" id="CM007383">
    <property type="protein sequence ID" value="ONK76030.1"/>
    <property type="molecule type" value="Genomic_DNA"/>
</dbReference>
<evidence type="ECO:0000313" key="3">
    <source>
        <dbReference type="Proteomes" id="UP000243459"/>
    </source>
</evidence>
<feature type="compositionally biased region" description="Gly residues" evidence="1">
    <location>
        <begin position="77"/>
        <end position="95"/>
    </location>
</feature>
<reference evidence="3" key="1">
    <citation type="journal article" date="2017" name="Nat. Commun.">
        <title>The asparagus genome sheds light on the origin and evolution of a young Y chromosome.</title>
        <authorList>
            <person name="Harkess A."/>
            <person name="Zhou J."/>
            <person name="Xu C."/>
            <person name="Bowers J.E."/>
            <person name="Van der Hulst R."/>
            <person name="Ayyampalayam S."/>
            <person name="Mercati F."/>
            <person name="Riccardi P."/>
            <person name="McKain M.R."/>
            <person name="Kakrana A."/>
            <person name="Tang H."/>
            <person name="Ray J."/>
            <person name="Groenendijk J."/>
            <person name="Arikit S."/>
            <person name="Mathioni S.M."/>
            <person name="Nakano M."/>
            <person name="Shan H."/>
            <person name="Telgmann-Rauber A."/>
            <person name="Kanno A."/>
            <person name="Yue Z."/>
            <person name="Chen H."/>
            <person name="Li W."/>
            <person name="Chen Y."/>
            <person name="Xu X."/>
            <person name="Zhang Y."/>
            <person name="Luo S."/>
            <person name="Chen H."/>
            <person name="Gao J."/>
            <person name="Mao Z."/>
            <person name="Pires J.C."/>
            <person name="Luo M."/>
            <person name="Kudrna D."/>
            <person name="Wing R.A."/>
            <person name="Meyers B.C."/>
            <person name="Yi K."/>
            <person name="Kong H."/>
            <person name="Lavrijsen P."/>
            <person name="Sunseri F."/>
            <person name="Falavigna A."/>
            <person name="Ye Y."/>
            <person name="Leebens-Mack J.H."/>
            <person name="Chen G."/>
        </authorList>
    </citation>
    <scope>NUCLEOTIDE SEQUENCE [LARGE SCALE GENOMIC DNA]</scope>
    <source>
        <strain evidence="3">cv. DH0086</strain>
    </source>
</reference>
<protein>
    <submittedName>
        <fullName evidence="2">Uncharacterized protein</fullName>
    </submittedName>
</protein>
<dbReference type="Gramene" id="ONK76030">
    <property type="protein sequence ID" value="ONK76030"/>
    <property type="gene ID" value="A4U43_C03F23100"/>
</dbReference>
<gene>
    <name evidence="2" type="ORF">A4U43_C03F23100</name>
</gene>
<proteinExistence type="predicted"/>
<keyword evidence="3" id="KW-1185">Reference proteome</keyword>
<dbReference type="Proteomes" id="UP000243459">
    <property type="component" value="Chromosome 3"/>
</dbReference>
<dbReference type="AlphaFoldDB" id="A0A5P1FHG4"/>
<evidence type="ECO:0000313" key="2">
    <source>
        <dbReference type="EMBL" id="ONK76030.1"/>
    </source>
</evidence>
<accession>A0A5P1FHG4</accession>
<sequence length="129" mass="13289">MGWSLAAQRIGLLPRSREAMVPGLRSGNEHHLAYGEHSEGDSIIPIELLSAKLLEGGEVGGGRGRGAKSSAKLLEGGKIGGGRGRGAKSRGGGGLSVSLRGRGFETTLGLTCLLGTPVSFWTSLRKPRG</sequence>
<organism evidence="2 3">
    <name type="scientific">Asparagus officinalis</name>
    <name type="common">Garden asparagus</name>
    <dbReference type="NCBI Taxonomy" id="4686"/>
    <lineage>
        <taxon>Eukaryota</taxon>
        <taxon>Viridiplantae</taxon>
        <taxon>Streptophyta</taxon>
        <taxon>Embryophyta</taxon>
        <taxon>Tracheophyta</taxon>
        <taxon>Spermatophyta</taxon>
        <taxon>Magnoliopsida</taxon>
        <taxon>Liliopsida</taxon>
        <taxon>Asparagales</taxon>
        <taxon>Asparagaceae</taxon>
        <taxon>Asparagoideae</taxon>
        <taxon>Asparagus</taxon>
    </lineage>
</organism>
<evidence type="ECO:0000256" key="1">
    <source>
        <dbReference type="SAM" id="MobiDB-lite"/>
    </source>
</evidence>
<feature type="region of interest" description="Disordered" evidence="1">
    <location>
        <begin position="60"/>
        <end position="95"/>
    </location>
</feature>